<dbReference type="SUPFAM" id="SSF53098">
    <property type="entry name" value="Ribonuclease H-like"/>
    <property type="match status" value="1"/>
</dbReference>
<organism evidence="2 3">
    <name type="scientific">Rhizophagus irregularis</name>
    <dbReference type="NCBI Taxonomy" id="588596"/>
    <lineage>
        <taxon>Eukaryota</taxon>
        <taxon>Fungi</taxon>
        <taxon>Fungi incertae sedis</taxon>
        <taxon>Mucoromycota</taxon>
        <taxon>Glomeromycotina</taxon>
        <taxon>Glomeromycetes</taxon>
        <taxon>Glomerales</taxon>
        <taxon>Glomeraceae</taxon>
        <taxon>Rhizophagus</taxon>
    </lineage>
</organism>
<dbReference type="PANTHER" id="PTHR46880">
    <property type="entry name" value="RAS-ASSOCIATING DOMAIN-CONTAINING PROTEIN"/>
    <property type="match status" value="1"/>
</dbReference>
<accession>A0A2I1GYE9</accession>
<dbReference type="Proteomes" id="UP000234323">
    <property type="component" value="Unassembled WGS sequence"/>
</dbReference>
<proteinExistence type="predicted"/>
<dbReference type="Pfam" id="PF05699">
    <property type="entry name" value="Dimer_Tnp_hAT"/>
    <property type="match status" value="1"/>
</dbReference>
<dbReference type="EMBL" id="LLXI01001059">
    <property type="protein sequence ID" value="PKY51658.1"/>
    <property type="molecule type" value="Genomic_DNA"/>
</dbReference>
<feature type="domain" description="HAT C-terminal dimerisation" evidence="1">
    <location>
        <begin position="43"/>
        <end position="84"/>
    </location>
</feature>
<evidence type="ECO:0000313" key="3">
    <source>
        <dbReference type="Proteomes" id="UP000234323"/>
    </source>
</evidence>
<keyword evidence="3" id="KW-1185">Reference proteome</keyword>
<dbReference type="PANTHER" id="PTHR46880:SF5">
    <property type="entry name" value="DUF4371 DOMAIN-CONTAINING PROTEIN"/>
    <property type="match status" value="1"/>
</dbReference>
<sequence>MKIFDHTNWPNNREELTSYGEKELNILAEFYGKEQTIQVNNICIVYSIPFSSVDCERGFSKQNLIKTDLRNSLNIETLHFLMMVGLEEKDLFEFDFTRAIQIWNNECKRRI</sequence>
<dbReference type="InterPro" id="IPR012337">
    <property type="entry name" value="RNaseH-like_sf"/>
</dbReference>
<reference evidence="2 3" key="1">
    <citation type="submission" date="2015-10" db="EMBL/GenBank/DDBJ databases">
        <title>Genome analyses suggest a sexual origin of heterokaryosis in a supposedly ancient asexual fungus.</title>
        <authorList>
            <person name="Ropars J."/>
            <person name="Sedzielewska K."/>
            <person name="Noel J."/>
            <person name="Charron P."/>
            <person name="Farinelli L."/>
            <person name="Marton T."/>
            <person name="Kruger M."/>
            <person name="Pelin A."/>
            <person name="Brachmann A."/>
            <person name="Corradi N."/>
        </authorList>
    </citation>
    <scope>NUCLEOTIDE SEQUENCE [LARGE SCALE GENOMIC DNA]</scope>
    <source>
        <strain evidence="2 3">A4</strain>
    </source>
</reference>
<dbReference type="InterPro" id="IPR008906">
    <property type="entry name" value="HATC_C_dom"/>
</dbReference>
<dbReference type="AlphaFoldDB" id="A0A2I1GYE9"/>
<evidence type="ECO:0000259" key="1">
    <source>
        <dbReference type="Pfam" id="PF05699"/>
    </source>
</evidence>
<dbReference type="GO" id="GO:0046983">
    <property type="term" value="F:protein dimerization activity"/>
    <property type="evidence" value="ECO:0007669"/>
    <property type="project" value="InterPro"/>
</dbReference>
<evidence type="ECO:0000313" key="2">
    <source>
        <dbReference type="EMBL" id="PKY51658.1"/>
    </source>
</evidence>
<protein>
    <recommendedName>
        <fullName evidence="1">HAT C-terminal dimerisation domain-containing protein</fullName>
    </recommendedName>
</protein>
<name>A0A2I1GYE9_9GLOM</name>
<dbReference type="VEuPathDB" id="FungiDB:RhiirA1_475982"/>
<gene>
    <name evidence="2" type="ORF">RhiirA4_468825</name>
</gene>
<comment type="caution">
    <text evidence="2">The sequence shown here is derived from an EMBL/GenBank/DDBJ whole genome shotgun (WGS) entry which is preliminary data.</text>
</comment>